<evidence type="ECO:0000256" key="3">
    <source>
        <dbReference type="ARBA" id="ARBA00023163"/>
    </source>
</evidence>
<feature type="domain" description="HTH luxR-type" evidence="4">
    <location>
        <begin position="206"/>
        <end position="271"/>
    </location>
</feature>
<evidence type="ECO:0000256" key="1">
    <source>
        <dbReference type="ARBA" id="ARBA00023015"/>
    </source>
</evidence>
<dbReference type="Gene3D" id="1.10.10.10">
    <property type="entry name" value="Winged helix-like DNA-binding domain superfamily/Winged helix DNA-binding domain"/>
    <property type="match status" value="1"/>
</dbReference>
<dbReference type="GO" id="GO:0003677">
    <property type="term" value="F:DNA binding"/>
    <property type="evidence" value="ECO:0007669"/>
    <property type="project" value="UniProtKB-KW"/>
</dbReference>
<keyword evidence="6" id="KW-1185">Reference proteome</keyword>
<evidence type="ECO:0000256" key="2">
    <source>
        <dbReference type="ARBA" id="ARBA00023125"/>
    </source>
</evidence>
<dbReference type="PRINTS" id="PR00038">
    <property type="entry name" value="HTHLUXR"/>
</dbReference>
<comment type="caution">
    <text evidence="5">The sequence shown here is derived from an EMBL/GenBank/DDBJ whole genome shotgun (WGS) entry which is preliminary data.</text>
</comment>
<dbReference type="PROSITE" id="PS50043">
    <property type="entry name" value="HTH_LUXR_2"/>
    <property type="match status" value="1"/>
</dbReference>
<dbReference type="PANTHER" id="PTHR44688:SF16">
    <property type="entry name" value="DNA-BINDING TRANSCRIPTIONAL ACTIVATOR DEVR_DOSR"/>
    <property type="match status" value="1"/>
</dbReference>
<dbReference type="InterPro" id="IPR000792">
    <property type="entry name" value="Tscrpt_reg_LuxR_C"/>
</dbReference>
<proteinExistence type="predicted"/>
<dbReference type="EMBL" id="QLMK01000003">
    <property type="protein sequence ID" value="RAK31100.1"/>
    <property type="molecule type" value="Genomic_DNA"/>
</dbReference>
<dbReference type="Pfam" id="PF00196">
    <property type="entry name" value="GerE"/>
    <property type="match status" value="1"/>
</dbReference>
<dbReference type="RefSeq" id="WP_111574854.1">
    <property type="nucleotide sequence ID" value="NZ_JBHEEY010000002.1"/>
</dbReference>
<keyword evidence="1" id="KW-0805">Transcription regulation</keyword>
<organism evidence="5 6">
    <name type="scientific">Falsochrobactrum ovis</name>
    <dbReference type="NCBI Taxonomy" id="1293442"/>
    <lineage>
        <taxon>Bacteria</taxon>
        <taxon>Pseudomonadati</taxon>
        <taxon>Pseudomonadota</taxon>
        <taxon>Alphaproteobacteria</taxon>
        <taxon>Hyphomicrobiales</taxon>
        <taxon>Brucellaceae</taxon>
        <taxon>Falsochrobactrum</taxon>
    </lineage>
</organism>
<name>A0A364JWT0_9HYPH</name>
<evidence type="ECO:0000313" key="6">
    <source>
        <dbReference type="Proteomes" id="UP000249453"/>
    </source>
</evidence>
<dbReference type="SMART" id="SM00421">
    <property type="entry name" value="HTH_LUXR"/>
    <property type="match status" value="1"/>
</dbReference>
<dbReference type="PANTHER" id="PTHR44688">
    <property type="entry name" value="DNA-BINDING TRANSCRIPTIONAL ACTIVATOR DEVR_DOSR"/>
    <property type="match status" value="1"/>
</dbReference>
<keyword evidence="2" id="KW-0238">DNA-binding</keyword>
<dbReference type="InterPro" id="IPR036388">
    <property type="entry name" value="WH-like_DNA-bd_sf"/>
</dbReference>
<protein>
    <submittedName>
        <fullName evidence="5">Regulatory LuxR family protein</fullName>
    </submittedName>
</protein>
<evidence type="ECO:0000313" key="5">
    <source>
        <dbReference type="EMBL" id="RAK31100.1"/>
    </source>
</evidence>
<dbReference type="GO" id="GO:0006355">
    <property type="term" value="P:regulation of DNA-templated transcription"/>
    <property type="evidence" value="ECO:0007669"/>
    <property type="project" value="InterPro"/>
</dbReference>
<evidence type="ECO:0000259" key="4">
    <source>
        <dbReference type="PROSITE" id="PS50043"/>
    </source>
</evidence>
<dbReference type="Proteomes" id="UP000249453">
    <property type="component" value="Unassembled WGS sequence"/>
</dbReference>
<sequence length="275" mass="31452">MRADETNDFAKYNKSIAALVEELDNPNFESSFVTTLRKFVPFDLAMISIYDRDSVFAPDCAIPLGICEDVLAKYYAATYRYSPFFQMHKRGLRSGIYQMEKLAQSSILKKPTRNMDILEIDHGEEVGYSTIGWPKRLREIGLAIPLSNTKTAQIALYRVGASDYRTREVESLNAVSQVMGSLYRRFRAKADERRQRPQSMVSQSLQELALHTLSPREQEVVTRIVEGHSGENIARILGIGEETVKTHRKRAYQKLGVKSNVELFVLLISYMQRNQ</sequence>
<gene>
    <name evidence="5" type="ORF">C7374_103239</name>
</gene>
<dbReference type="AlphaFoldDB" id="A0A364JWT0"/>
<dbReference type="InterPro" id="IPR016032">
    <property type="entry name" value="Sig_transdc_resp-reg_C-effctor"/>
</dbReference>
<dbReference type="CDD" id="cd06170">
    <property type="entry name" value="LuxR_C_like"/>
    <property type="match status" value="1"/>
</dbReference>
<accession>A0A364JWT0</accession>
<reference evidence="5 6" key="1">
    <citation type="submission" date="2018-06" db="EMBL/GenBank/DDBJ databases">
        <title>Genomic Encyclopedia of Type Strains, Phase IV (KMG-IV): sequencing the most valuable type-strain genomes for metagenomic binning, comparative biology and taxonomic classification.</title>
        <authorList>
            <person name="Goeker M."/>
        </authorList>
    </citation>
    <scope>NUCLEOTIDE SEQUENCE [LARGE SCALE GENOMIC DNA]</scope>
    <source>
        <strain evidence="5 6">DSM 26720</strain>
    </source>
</reference>
<dbReference type="SUPFAM" id="SSF46894">
    <property type="entry name" value="C-terminal effector domain of the bipartite response regulators"/>
    <property type="match status" value="1"/>
</dbReference>
<keyword evidence="3" id="KW-0804">Transcription</keyword>